<dbReference type="RefSeq" id="WP_188073148.1">
    <property type="nucleotide sequence ID" value="NZ_BSPS01000074.1"/>
</dbReference>
<keyword evidence="3" id="KW-1185">Reference proteome</keyword>
<dbReference type="Pfam" id="PF10881">
    <property type="entry name" value="DUF2726"/>
    <property type="match status" value="1"/>
</dbReference>
<feature type="domain" description="DUF2726" evidence="1">
    <location>
        <begin position="89"/>
        <end position="206"/>
    </location>
</feature>
<protein>
    <recommendedName>
        <fullName evidence="1">DUF2726 domain-containing protein</fullName>
    </recommendedName>
</protein>
<dbReference type="Proteomes" id="UP000571950">
    <property type="component" value="Unassembled WGS sequence"/>
</dbReference>
<reference evidence="2 3" key="1">
    <citation type="submission" date="2020-08" db="EMBL/GenBank/DDBJ databases">
        <title>Genomic Encyclopedia of Type Strains, Phase IV (KMG-IV): sequencing the most valuable type-strain genomes for metagenomic binning, comparative biology and taxonomic classification.</title>
        <authorList>
            <person name="Goeker M."/>
        </authorList>
    </citation>
    <scope>NUCLEOTIDE SEQUENCE [LARGE SCALE GENOMIC DNA]</scope>
    <source>
        <strain evidence="2 3">DSM 26189</strain>
    </source>
</reference>
<proteinExistence type="predicted"/>
<evidence type="ECO:0000313" key="2">
    <source>
        <dbReference type="EMBL" id="MBB3927682.1"/>
    </source>
</evidence>
<dbReference type="EMBL" id="JACIDT010000014">
    <property type="protein sequence ID" value="MBB3927682.1"/>
    <property type="molecule type" value="Genomic_DNA"/>
</dbReference>
<dbReference type="AlphaFoldDB" id="A0A7W6BQ21"/>
<evidence type="ECO:0000313" key="3">
    <source>
        <dbReference type="Proteomes" id="UP000571950"/>
    </source>
</evidence>
<sequence length="232" mass="25639">MLAELNMMLDMPVALFLVLAVGAAIGVGAEKLFTAIDREKRRAYWQGRNAGKAQRRVVTSISAAPAKSDSTQIAADQLRTVMNAEFKPRPLLNKPERRLLSCIDRVLSEESPGWRAMGQVSLGEILYSHDKEAFWAINAKRVDLLIIDPDCRPLHAVEFQGTGHHGSPETAARDAVKREALRRAGIGYVEVMSGDTPLEVREKVRKLISRGNALLQPASSVRQAEKIQRAPH</sequence>
<dbReference type="InterPro" id="IPR024402">
    <property type="entry name" value="DUF2726"/>
</dbReference>
<accession>A0A7W6BQ21</accession>
<name>A0A7W6BQ21_9SPHN</name>
<organism evidence="2 3">
    <name type="scientific">Sphingobium jiangsuense</name>
    <dbReference type="NCBI Taxonomy" id="870476"/>
    <lineage>
        <taxon>Bacteria</taxon>
        <taxon>Pseudomonadati</taxon>
        <taxon>Pseudomonadota</taxon>
        <taxon>Alphaproteobacteria</taxon>
        <taxon>Sphingomonadales</taxon>
        <taxon>Sphingomonadaceae</taxon>
        <taxon>Sphingobium</taxon>
    </lineage>
</organism>
<evidence type="ECO:0000259" key="1">
    <source>
        <dbReference type="Pfam" id="PF10881"/>
    </source>
</evidence>
<gene>
    <name evidence="2" type="ORF">GGR43_003415</name>
</gene>
<comment type="caution">
    <text evidence="2">The sequence shown here is derived from an EMBL/GenBank/DDBJ whole genome shotgun (WGS) entry which is preliminary data.</text>
</comment>